<sequence>MIISERPQSLEDRQTRGSETEEGLQTEERELLSSQVLPLRTLRTLRTRGRSPRGEGRPRGPRLASTLSSWTSRTKRTLISHQEVPEALLDLILEGQAQRLEDQRASLSLLPDPGPGPLCGACCPDQRLEDQRASLSLLPDPGPGPLCGACCPDQRHIALCKRK</sequence>
<keyword evidence="3" id="KW-1185">Reference proteome</keyword>
<dbReference type="SMART" id="SM00390">
    <property type="entry name" value="GoLoco"/>
    <property type="match status" value="1"/>
</dbReference>
<gene>
    <name evidence="2" type="ORF">KUDE01_015473</name>
</gene>
<evidence type="ECO:0000313" key="3">
    <source>
        <dbReference type="Proteomes" id="UP001228049"/>
    </source>
</evidence>
<dbReference type="PROSITE" id="PS50877">
    <property type="entry name" value="GOLOCO"/>
    <property type="match status" value="1"/>
</dbReference>
<dbReference type="Proteomes" id="UP001228049">
    <property type="component" value="Unassembled WGS sequence"/>
</dbReference>
<name>A0AAD9EW79_DISEL</name>
<reference evidence="2" key="1">
    <citation type="submission" date="2023-04" db="EMBL/GenBank/DDBJ databases">
        <title>Chromosome-level genome of Chaenocephalus aceratus.</title>
        <authorList>
            <person name="Park H."/>
        </authorList>
    </citation>
    <scope>NUCLEOTIDE SEQUENCE</scope>
    <source>
        <strain evidence="2">DE</strain>
        <tissue evidence="2">Muscle</tissue>
    </source>
</reference>
<accession>A0AAD9EW79</accession>
<dbReference type="GO" id="GO:0030695">
    <property type="term" value="F:GTPase regulator activity"/>
    <property type="evidence" value="ECO:0007669"/>
    <property type="project" value="InterPro"/>
</dbReference>
<protein>
    <submittedName>
        <fullName evidence="2">Queuine tRNA-ribosyltransferase</fullName>
    </submittedName>
</protein>
<feature type="compositionally biased region" description="Basic and acidic residues" evidence="1">
    <location>
        <begin position="8"/>
        <end position="19"/>
    </location>
</feature>
<feature type="region of interest" description="Disordered" evidence="1">
    <location>
        <begin position="1"/>
        <end position="69"/>
    </location>
</feature>
<organism evidence="2 3">
    <name type="scientific">Dissostichus eleginoides</name>
    <name type="common">Patagonian toothfish</name>
    <name type="synonym">Dissostichus amissus</name>
    <dbReference type="NCBI Taxonomy" id="100907"/>
    <lineage>
        <taxon>Eukaryota</taxon>
        <taxon>Metazoa</taxon>
        <taxon>Chordata</taxon>
        <taxon>Craniata</taxon>
        <taxon>Vertebrata</taxon>
        <taxon>Euteleostomi</taxon>
        <taxon>Actinopterygii</taxon>
        <taxon>Neopterygii</taxon>
        <taxon>Teleostei</taxon>
        <taxon>Neoteleostei</taxon>
        <taxon>Acanthomorphata</taxon>
        <taxon>Eupercaria</taxon>
        <taxon>Perciformes</taxon>
        <taxon>Notothenioidei</taxon>
        <taxon>Nototheniidae</taxon>
        <taxon>Dissostichus</taxon>
    </lineage>
</organism>
<dbReference type="InterPro" id="IPR003109">
    <property type="entry name" value="GoLoco_motif"/>
</dbReference>
<evidence type="ECO:0000256" key="1">
    <source>
        <dbReference type="SAM" id="MobiDB-lite"/>
    </source>
</evidence>
<comment type="caution">
    <text evidence="2">The sequence shown here is derived from an EMBL/GenBank/DDBJ whole genome shotgun (WGS) entry which is preliminary data.</text>
</comment>
<evidence type="ECO:0000313" key="2">
    <source>
        <dbReference type="EMBL" id="KAK1876185.1"/>
    </source>
</evidence>
<proteinExistence type="predicted"/>
<dbReference type="EMBL" id="JASDAP010000032">
    <property type="protein sequence ID" value="KAK1876185.1"/>
    <property type="molecule type" value="Genomic_DNA"/>
</dbReference>
<dbReference type="AlphaFoldDB" id="A0AAD9EW79"/>